<dbReference type="EMBL" id="JBHSVR010000001">
    <property type="protein sequence ID" value="MFC6635086.1"/>
    <property type="molecule type" value="Genomic_DNA"/>
</dbReference>
<protein>
    <submittedName>
        <fullName evidence="2">DUF3108 domain-containing protein</fullName>
    </submittedName>
</protein>
<evidence type="ECO:0000313" key="3">
    <source>
        <dbReference type="Proteomes" id="UP001596425"/>
    </source>
</evidence>
<comment type="caution">
    <text evidence="2">The sequence shown here is derived from an EMBL/GenBank/DDBJ whole genome shotgun (WGS) entry which is preliminary data.</text>
</comment>
<keyword evidence="1" id="KW-0732">Signal</keyword>
<keyword evidence="3" id="KW-1185">Reference proteome</keyword>
<proteinExistence type="predicted"/>
<gene>
    <name evidence="2" type="ORF">ACFQBM_17490</name>
</gene>
<reference evidence="3" key="1">
    <citation type="journal article" date="2019" name="Int. J. Syst. Evol. Microbiol.">
        <title>The Global Catalogue of Microorganisms (GCM) 10K type strain sequencing project: providing services to taxonomists for standard genome sequencing and annotation.</title>
        <authorList>
            <consortium name="The Broad Institute Genomics Platform"/>
            <consortium name="The Broad Institute Genome Sequencing Center for Infectious Disease"/>
            <person name="Wu L."/>
            <person name="Ma J."/>
        </authorList>
    </citation>
    <scope>NUCLEOTIDE SEQUENCE [LARGE SCALE GENOMIC DNA]</scope>
    <source>
        <strain evidence="3">CGMCC 1.13718</strain>
    </source>
</reference>
<sequence length="232" mass="26145">MPLRLFSLFLFFLSSQLLAAELKPFSATYSASFNGIGVTAERRLSGGNSSWRLDFSADSLFANIEEYSRFGSEQGHLVPQHYEYHKTGLGRDRHTVLNFEPGRVVNVSNAKRTLENAPKGVLDKISYQLQLALDVAAGKKTLEYLVADGRKIRDYKFAVAGKETLQTPLGSIETIKVQRLRDGDSERETVIWFAPQWNYALVKLMQQEEDGKTYQISLTKLSIDEKSIKASQ</sequence>
<dbReference type="Proteomes" id="UP001596425">
    <property type="component" value="Unassembled WGS sequence"/>
</dbReference>
<evidence type="ECO:0000256" key="1">
    <source>
        <dbReference type="SAM" id="SignalP"/>
    </source>
</evidence>
<organism evidence="2 3">
    <name type="scientific">Microbulbifer taiwanensis</name>
    <dbReference type="NCBI Taxonomy" id="986746"/>
    <lineage>
        <taxon>Bacteria</taxon>
        <taxon>Pseudomonadati</taxon>
        <taxon>Pseudomonadota</taxon>
        <taxon>Gammaproteobacteria</taxon>
        <taxon>Cellvibrionales</taxon>
        <taxon>Microbulbiferaceae</taxon>
        <taxon>Microbulbifer</taxon>
    </lineage>
</organism>
<feature type="signal peptide" evidence="1">
    <location>
        <begin position="1"/>
        <end position="19"/>
    </location>
</feature>
<dbReference type="Pfam" id="PF11306">
    <property type="entry name" value="DUF3108"/>
    <property type="match status" value="1"/>
</dbReference>
<feature type="chain" id="PRO_5045732258" evidence="1">
    <location>
        <begin position="20"/>
        <end position="232"/>
    </location>
</feature>
<dbReference type="RefSeq" id="WP_193193268.1">
    <property type="nucleotide sequence ID" value="NZ_JACZFR010000042.1"/>
</dbReference>
<accession>A0ABW1YQQ2</accession>
<evidence type="ECO:0000313" key="2">
    <source>
        <dbReference type="EMBL" id="MFC6635086.1"/>
    </source>
</evidence>
<dbReference type="InterPro" id="IPR021457">
    <property type="entry name" value="DUF3108"/>
</dbReference>
<name>A0ABW1YQQ2_9GAMM</name>